<comment type="subcellular location">
    <subcellularLocation>
        <location evidence="1">Nucleus</location>
    </subcellularLocation>
</comment>
<organism evidence="13 14">
    <name type="scientific">Protea cynaroides</name>
    <dbReference type="NCBI Taxonomy" id="273540"/>
    <lineage>
        <taxon>Eukaryota</taxon>
        <taxon>Viridiplantae</taxon>
        <taxon>Streptophyta</taxon>
        <taxon>Embryophyta</taxon>
        <taxon>Tracheophyta</taxon>
        <taxon>Spermatophyta</taxon>
        <taxon>Magnoliopsida</taxon>
        <taxon>Proteales</taxon>
        <taxon>Proteaceae</taxon>
        <taxon>Protea</taxon>
    </lineage>
</organism>
<evidence type="ECO:0000256" key="5">
    <source>
        <dbReference type="ARBA" id="ARBA00022771"/>
    </source>
</evidence>
<feature type="compositionally biased region" description="Low complexity" evidence="11">
    <location>
        <begin position="35"/>
        <end position="57"/>
    </location>
</feature>
<evidence type="ECO:0000256" key="9">
    <source>
        <dbReference type="ARBA" id="ARBA00023242"/>
    </source>
</evidence>
<evidence type="ECO:0000256" key="10">
    <source>
        <dbReference type="PROSITE-ProRule" id="PRU00175"/>
    </source>
</evidence>
<protein>
    <recommendedName>
        <fullName evidence="12">RING-type domain-containing protein</fullName>
    </recommendedName>
</protein>
<dbReference type="InterPro" id="IPR001841">
    <property type="entry name" value="Znf_RING"/>
</dbReference>
<evidence type="ECO:0000256" key="6">
    <source>
        <dbReference type="ARBA" id="ARBA00022833"/>
    </source>
</evidence>
<keyword evidence="14" id="KW-1185">Reference proteome</keyword>
<accession>A0A9Q0K1L0</accession>
<evidence type="ECO:0000256" key="8">
    <source>
        <dbReference type="ARBA" id="ARBA00023163"/>
    </source>
</evidence>
<keyword evidence="4" id="KW-0677">Repeat</keyword>
<dbReference type="InterPro" id="IPR000967">
    <property type="entry name" value="Znf_NFX1"/>
</dbReference>
<keyword evidence="3" id="KW-0479">Metal-binding</keyword>
<evidence type="ECO:0000313" key="13">
    <source>
        <dbReference type="EMBL" id="KAJ4959761.1"/>
    </source>
</evidence>
<keyword evidence="8" id="KW-0804">Transcription</keyword>
<evidence type="ECO:0000256" key="11">
    <source>
        <dbReference type="SAM" id="MobiDB-lite"/>
    </source>
</evidence>
<dbReference type="PROSITE" id="PS50089">
    <property type="entry name" value="ZF_RING_2"/>
    <property type="match status" value="1"/>
</dbReference>
<dbReference type="OrthoDB" id="6512771at2759"/>
<comment type="caution">
    <text evidence="13">The sequence shown here is derived from an EMBL/GenBank/DDBJ whole genome shotgun (WGS) entry which is preliminary data.</text>
</comment>
<dbReference type="EMBL" id="JAMYWD010000009">
    <property type="protein sequence ID" value="KAJ4959761.1"/>
    <property type="molecule type" value="Genomic_DNA"/>
</dbReference>
<evidence type="ECO:0000256" key="2">
    <source>
        <dbReference type="ARBA" id="ARBA00007269"/>
    </source>
</evidence>
<keyword evidence="9" id="KW-0539">Nucleus</keyword>
<dbReference type="PANTHER" id="PTHR12360">
    <property type="entry name" value="NUCLEAR TRANSCRIPTION FACTOR, X-BOX BINDING 1 NFX1"/>
    <property type="match status" value="1"/>
</dbReference>
<feature type="domain" description="RING-type" evidence="12">
    <location>
        <begin position="110"/>
        <end position="167"/>
    </location>
</feature>
<dbReference type="CDD" id="cd06008">
    <property type="entry name" value="NF-X1-zinc-finger"/>
    <property type="match status" value="1"/>
</dbReference>
<evidence type="ECO:0000259" key="12">
    <source>
        <dbReference type="PROSITE" id="PS50089"/>
    </source>
</evidence>
<dbReference type="Pfam" id="PF01422">
    <property type="entry name" value="zf-NF-X1"/>
    <property type="match status" value="7"/>
</dbReference>
<dbReference type="GO" id="GO:0005634">
    <property type="term" value="C:nucleus"/>
    <property type="evidence" value="ECO:0007669"/>
    <property type="project" value="UniProtKB-SubCell"/>
</dbReference>
<dbReference type="SMART" id="SM00438">
    <property type="entry name" value="ZnF_NFX"/>
    <property type="match status" value="7"/>
</dbReference>
<dbReference type="Proteomes" id="UP001141806">
    <property type="component" value="Unassembled WGS sequence"/>
</dbReference>
<keyword evidence="6" id="KW-0862">Zinc</keyword>
<evidence type="ECO:0000256" key="3">
    <source>
        <dbReference type="ARBA" id="ARBA00022723"/>
    </source>
</evidence>
<proteinExistence type="inferred from homology"/>
<evidence type="ECO:0000256" key="4">
    <source>
        <dbReference type="ARBA" id="ARBA00022737"/>
    </source>
</evidence>
<keyword evidence="7" id="KW-0805">Transcription regulation</keyword>
<sequence>MSYQQRNDRREGPRIIGRTARQEWVPKESTTTVVNPSSSFNSNSNGNGGDSNYSSASPSSRHRGGFIQRSYTSSPSNPKKEPEILEPNVLEVPQLVQEIQDKLAKGVVECMICYDVVERSSPICPHKSNNYSIFHLDCIQKWARAPTSVYLSVVLNLGGNWRCPGCQFVQLLTAEEIQYNFFCKKVCSSSRCPCGKNMITPRCSDRKFTCGQPYNKLLECGRHGCEQICHQGPCGDFCEALIYPLCFCKKKVEVLLCREMAIKGDLRQIGGVFCCNSICGKKLSCGNHFCCKNCHPSPNGDCELTPWKNQTCCCGKMKMQSERQNCLDPILTCSQTCGKLLSCGIHSCKDLCHAGDCPPCLVQINEKCRCGSSSRTVECYRTVDDKDKFVCNKPCERKKNCGRHRCRERCCFLSSSNNQVVDDWDPHLCLIICGKKLRCGQHYCKSLCHTGHCRPCLKLSSLTWPVLPCGTLSPSCQHPCSVPQLCGHPSSHSFHFGDCPPCSIPMVKKCIGGHVVLRNIPYGLMDIRCNKLCGKTRQCGMHACGRNCHPPPCDSSSGSGSGVKVSCGQVCGSHRKDCMHTSTAKIINILLKYGKKLSILLKIATHGM</sequence>
<dbReference type="PANTHER" id="PTHR12360:SF12">
    <property type="entry name" value="TRANSCRIPTIONAL REPRESSOR NF-X1"/>
    <property type="match status" value="1"/>
</dbReference>
<evidence type="ECO:0000256" key="7">
    <source>
        <dbReference type="ARBA" id="ARBA00023015"/>
    </source>
</evidence>
<dbReference type="AlphaFoldDB" id="A0A9Q0K1L0"/>
<reference evidence="13" key="1">
    <citation type="journal article" date="2023" name="Plant J.">
        <title>The genome of the king protea, Protea cynaroides.</title>
        <authorList>
            <person name="Chang J."/>
            <person name="Duong T.A."/>
            <person name="Schoeman C."/>
            <person name="Ma X."/>
            <person name="Roodt D."/>
            <person name="Barker N."/>
            <person name="Li Z."/>
            <person name="Van de Peer Y."/>
            <person name="Mizrachi E."/>
        </authorList>
    </citation>
    <scope>NUCLEOTIDE SEQUENCE</scope>
    <source>
        <tissue evidence="13">Young leaves</tissue>
    </source>
</reference>
<dbReference type="GO" id="GO:0000981">
    <property type="term" value="F:DNA-binding transcription factor activity, RNA polymerase II-specific"/>
    <property type="evidence" value="ECO:0007669"/>
    <property type="project" value="TreeGrafter"/>
</dbReference>
<dbReference type="GO" id="GO:0000977">
    <property type="term" value="F:RNA polymerase II transcription regulatory region sequence-specific DNA binding"/>
    <property type="evidence" value="ECO:0007669"/>
    <property type="project" value="TreeGrafter"/>
</dbReference>
<evidence type="ECO:0000256" key="1">
    <source>
        <dbReference type="ARBA" id="ARBA00004123"/>
    </source>
</evidence>
<feature type="compositionally biased region" description="Basic and acidic residues" evidence="11">
    <location>
        <begin position="1"/>
        <end position="13"/>
    </location>
</feature>
<dbReference type="SUPFAM" id="SSF57850">
    <property type="entry name" value="RING/U-box"/>
    <property type="match status" value="1"/>
</dbReference>
<name>A0A9Q0K1L0_9MAGN</name>
<gene>
    <name evidence="13" type="ORF">NE237_019671</name>
</gene>
<dbReference type="InterPro" id="IPR034078">
    <property type="entry name" value="NFX1_fam"/>
</dbReference>
<keyword evidence="5 10" id="KW-0863">Zinc-finger</keyword>
<comment type="similarity">
    <text evidence="2">Belongs to the NFX1 family.</text>
</comment>
<dbReference type="GO" id="GO:0008270">
    <property type="term" value="F:zinc ion binding"/>
    <property type="evidence" value="ECO:0007669"/>
    <property type="project" value="UniProtKB-KW"/>
</dbReference>
<feature type="region of interest" description="Disordered" evidence="11">
    <location>
        <begin position="1"/>
        <end position="82"/>
    </location>
</feature>
<evidence type="ECO:0000313" key="14">
    <source>
        <dbReference type="Proteomes" id="UP001141806"/>
    </source>
</evidence>